<keyword evidence="3" id="KW-0731">Sigma factor</keyword>
<feature type="region of interest" description="Disordered" evidence="6">
    <location>
        <begin position="48"/>
        <end position="79"/>
    </location>
</feature>
<dbReference type="Pfam" id="PF04542">
    <property type="entry name" value="Sigma70_r2"/>
    <property type="match status" value="1"/>
</dbReference>
<dbReference type="InterPro" id="IPR007630">
    <property type="entry name" value="RNA_pol_sigma70_r4"/>
</dbReference>
<evidence type="ECO:0000313" key="10">
    <source>
        <dbReference type="EMBL" id="CAD8727386.1"/>
    </source>
</evidence>
<dbReference type="PROSITE" id="PS00716">
    <property type="entry name" value="SIGMA70_2"/>
    <property type="match status" value="1"/>
</dbReference>
<evidence type="ECO:0000256" key="6">
    <source>
        <dbReference type="SAM" id="MobiDB-lite"/>
    </source>
</evidence>
<evidence type="ECO:0000256" key="1">
    <source>
        <dbReference type="ARBA" id="ARBA00007788"/>
    </source>
</evidence>
<evidence type="ECO:0000256" key="2">
    <source>
        <dbReference type="ARBA" id="ARBA00023015"/>
    </source>
</evidence>
<dbReference type="SUPFAM" id="SSF88659">
    <property type="entry name" value="Sigma3 and sigma4 domains of RNA polymerase sigma factors"/>
    <property type="match status" value="2"/>
</dbReference>
<sequence>MHVLSFKQPSSPGAACTLHSQLEVQHNSFLILARAGHCRLNYRQSKRVTASGNGRTSRGPFKRKTATTMKDSTPSTNKVKVGRETRSLGRIEYSATSSSHNFVQSAQVNDCVRSYQVQGFSAFLSQIRHTSVLSKEDELELTLFIQRGNRLRKLREEMCSSTSAVADLQHLTEISGLSEHDVSSIIKLSRTAKKVLIEHNLRLVISVAKKYTGRGIVFDDLVQEGIVGLIRAIEKFDPAKGFKLSTYSHWWIRQACSRAVTEQQRTIRLPVHVRDSMVRALKLSASLEIKLGKKPNAELLAKELGITLDNLKLLQSSSQAILSLDDQQVGDHESEFIDRNSFVDEPLSPVKTGILKDELDIILSTLPTRERNILRMHYGLVGPDGKSMSLKDIGDTYGLSCERVRQIETSAIDKLRHPLRAVSLAEHLDEI</sequence>
<organism evidence="10">
    <name type="scientific">Ostreococcus mediterraneus</name>
    <dbReference type="NCBI Taxonomy" id="1486918"/>
    <lineage>
        <taxon>Eukaryota</taxon>
        <taxon>Viridiplantae</taxon>
        <taxon>Chlorophyta</taxon>
        <taxon>Mamiellophyceae</taxon>
        <taxon>Mamiellales</taxon>
        <taxon>Bathycoccaceae</taxon>
        <taxon>Ostreococcus</taxon>
    </lineage>
</organism>
<protein>
    <recommendedName>
        <fullName evidence="7 8">RNA polymerase sigma-70 domain-containing protein</fullName>
    </recommendedName>
</protein>
<name>A0A6T5SNL3_9CHLO</name>
<reference evidence="10" key="1">
    <citation type="submission" date="2021-01" db="EMBL/GenBank/DDBJ databases">
        <authorList>
            <person name="Corre E."/>
            <person name="Pelletier E."/>
            <person name="Niang G."/>
            <person name="Scheremetjew M."/>
            <person name="Finn R."/>
            <person name="Kale V."/>
            <person name="Holt S."/>
            <person name="Cochrane G."/>
            <person name="Meng A."/>
            <person name="Brown T."/>
            <person name="Cohen L."/>
        </authorList>
    </citation>
    <scope>NUCLEOTIDE SEQUENCE</scope>
    <source>
        <strain evidence="11">Clade-D-RCC1621</strain>
        <strain evidence="10">Clade-D-RCC2573</strain>
    </source>
</reference>
<evidence type="ECO:0000256" key="5">
    <source>
        <dbReference type="ARBA" id="ARBA00023163"/>
    </source>
</evidence>
<evidence type="ECO:0000313" key="11">
    <source>
        <dbReference type="EMBL" id="CAD8813684.1"/>
    </source>
</evidence>
<dbReference type="SUPFAM" id="SSF88946">
    <property type="entry name" value="Sigma2 domain of RNA polymerase sigma factors"/>
    <property type="match status" value="1"/>
</dbReference>
<evidence type="ECO:0000259" key="8">
    <source>
        <dbReference type="PROSITE" id="PS00716"/>
    </source>
</evidence>
<dbReference type="PANTHER" id="PTHR30603:SF47">
    <property type="entry name" value="RNA POLYMERASE SIGMA FACTOR SIGD, CHLOROPLASTIC"/>
    <property type="match status" value="1"/>
</dbReference>
<dbReference type="InterPro" id="IPR013325">
    <property type="entry name" value="RNA_pol_sigma_r2"/>
</dbReference>
<dbReference type="PROSITE" id="PS00715">
    <property type="entry name" value="SIGMA70_1"/>
    <property type="match status" value="1"/>
</dbReference>
<dbReference type="PRINTS" id="PR00046">
    <property type="entry name" value="SIGMA70FCT"/>
</dbReference>
<comment type="similarity">
    <text evidence="1">Belongs to the sigma-70 factor family.</text>
</comment>
<keyword evidence="4" id="KW-0238">DNA-binding</keyword>
<evidence type="ECO:0000313" key="9">
    <source>
        <dbReference type="EMBL" id="CAD8727383.1"/>
    </source>
</evidence>
<feature type="domain" description="RNA polymerase sigma-70" evidence="8">
    <location>
        <begin position="389"/>
        <end position="415"/>
    </location>
</feature>
<dbReference type="EMBL" id="HBFO01006859">
    <property type="protein sequence ID" value="CAD8813684.1"/>
    <property type="molecule type" value="Transcribed_RNA"/>
</dbReference>
<dbReference type="InterPro" id="IPR050239">
    <property type="entry name" value="Sigma-70_RNA_pol_init_factors"/>
</dbReference>
<dbReference type="NCBIfam" id="TIGR02937">
    <property type="entry name" value="sigma70-ECF"/>
    <property type="match status" value="1"/>
</dbReference>
<evidence type="ECO:0000256" key="3">
    <source>
        <dbReference type="ARBA" id="ARBA00023082"/>
    </source>
</evidence>
<dbReference type="CDD" id="cd06171">
    <property type="entry name" value="Sigma70_r4"/>
    <property type="match status" value="1"/>
</dbReference>
<dbReference type="GO" id="GO:0016987">
    <property type="term" value="F:sigma factor activity"/>
    <property type="evidence" value="ECO:0007669"/>
    <property type="project" value="UniProtKB-KW"/>
</dbReference>
<dbReference type="GO" id="GO:0003677">
    <property type="term" value="F:DNA binding"/>
    <property type="evidence" value="ECO:0007669"/>
    <property type="project" value="UniProtKB-KW"/>
</dbReference>
<dbReference type="InterPro" id="IPR007627">
    <property type="entry name" value="RNA_pol_sigma70_r2"/>
</dbReference>
<dbReference type="InterPro" id="IPR036388">
    <property type="entry name" value="WH-like_DNA-bd_sf"/>
</dbReference>
<keyword evidence="2" id="KW-0805">Transcription regulation</keyword>
<dbReference type="AlphaFoldDB" id="A0A6T5SNL3"/>
<evidence type="ECO:0000313" key="12">
    <source>
        <dbReference type="EMBL" id="CAD8813686.1"/>
    </source>
</evidence>
<gene>
    <name evidence="11" type="ORF">OMED0930_LOCUS4797</name>
    <name evidence="12" type="ORF">OMED0930_LOCUS4799</name>
    <name evidence="9" type="ORF">OMED0936_LOCUS291</name>
    <name evidence="10" type="ORF">OMED0936_LOCUS294</name>
</gene>
<dbReference type="PANTHER" id="PTHR30603">
    <property type="entry name" value="RNA POLYMERASE SIGMA FACTOR RPO"/>
    <property type="match status" value="1"/>
</dbReference>
<keyword evidence="5" id="KW-0804">Transcription</keyword>
<dbReference type="EMBL" id="HBFO01006861">
    <property type="protein sequence ID" value="CAD8813686.1"/>
    <property type="molecule type" value="Transcribed_RNA"/>
</dbReference>
<dbReference type="Pfam" id="PF04545">
    <property type="entry name" value="Sigma70_r4"/>
    <property type="match status" value="1"/>
</dbReference>
<dbReference type="GO" id="GO:0006352">
    <property type="term" value="P:DNA-templated transcription initiation"/>
    <property type="evidence" value="ECO:0007669"/>
    <property type="project" value="InterPro"/>
</dbReference>
<dbReference type="EMBL" id="HBFF01000375">
    <property type="protein sequence ID" value="CAD8727386.1"/>
    <property type="molecule type" value="Transcribed_RNA"/>
</dbReference>
<proteinExistence type="inferred from homology"/>
<dbReference type="InterPro" id="IPR014284">
    <property type="entry name" value="RNA_pol_sigma-70_dom"/>
</dbReference>
<dbReference type="Gene3D" id="1.10.10.10">
    <property type="entry name" value="Winged helix-like DNA-binding domain superfamily/Winged helix DNA-binding domain"/>
    <property type="match status" value="2"/>
</dbReference>
<evidence type="ECO:0000259" key="7">
    <source>
        <dbReference type="PROSITE" id="PS00715"/>
    </source>
</evidence>
<dbReference type="InterPro" id="IPR000943">
    <property type="entry name" value="RNA_pol_sigma70"/>
</dbReference>
<dbReference type="EMBL" id="HBFF01000372">
    <property type="protein sequence ID" value="CAD8727383.1"/>
    <property type="molecule type" value="Transcribed_RNA"/>
</dbReference>
<accession>A0A6T5SNL3</accession>
<dbReference type="InterPro" id="IPR013324">
    <property type="entry name" value="RNA_pol_sigma_r3/r4-like"/>
</dbReference>
<dbReference type="Gene3D" id="1.10.601.10">
    <property type="entry name" value="RNA Polymerase Primary Sigma Factor"/>
    <property type="match status" value="1"/>
</dbReference>
<evidence type="ECO:0000256" key="4">
    <source>
        <dbReference type="ARBA" id="ARBA00023125"/>
    </source>
</evidence>
<feature type="compositionally biased region" description="Polar residues" evidence="6">
    <location>
        <begin position="66"/>
        <end position="78"/>
    </location>
</feature>
<feature type="domain" description="RNA polymerase sigma-70" evidence="7">
    <location>
        <begin position="220"/>
        <end position="233"/>
    </location>
</feature>